<keyword evidence="5 8" id="KW-0378">Hydrolase</keyword>
<evidence type="ECO:0000256" key="2">
    <source>
        <dbReference type="ARBA" id="ARBA00005080"/>
    </source>
</evidence>
<sequence length="212" mass="23597">MDHQHCDHPAPEREPKVGVERLRPFDKEAFERAVTDLLTACGFQPQGDPHLGRTAERVSAFWRDRLLDGYAADPSEVLGCGFEDNSREMVIISNISIHSLCPHHLVPFEGIAHVAYIPGGRLHGFGRIARLIDVISHRLNYQEWICQEVADALVRHGMAKGAACVIQAKQMCLQLGENRRGAEAVITQGFAGEVSEADRARFLSECKQAPHR</sequence>
<feature type="region of interest" description="Disordered" evidence="6">
    <location>
        <begin position="1"/>
        <end position="20"/>
    </location>
</feature>
<gene>
    <name evidence="8" type="ORF">B0T45_09440</name>
</gene>
<reference evidence="8 9" key="1">
    <citation type="submission" date="2017-02" db="EMBL/GenBank/DDBJ databases">
        <title>Chromobacterium haemolyticum H5244.</title>
        <authorList>
            <person name="Gulvik C.A."/>
        </authorList>
    </citation>
    <scope>NUCLEOTIDE SEQUENCE [LARGE SCALE GENOMIC DNA]</scope>
    <source>
        <strain evidence="8 9">H5244</strain>
    </source>
</reference>
<dbReference type="GO" id="GO:0046654">
    <property type="term" value="P:tetrahydrofolate biosynthetic process"/>
    <property type="evidence" value="ECO:0007669"/>
    <property type="project" value="InterPro"/>
</dbReference>
<dbReference type="SUPFAM" id="SSF55620">
    <property type="entry name" value="Tetrahydrobiopterin biosynthesis enzymes-like"/>
    <property type="match status" value="1"/>
</dbReference>
<proteinExistence type="predicted"/>
<dbReference type="EC" id="3.5.4.16" evidence="3"/>
<comment type="pathway">
    <text evidence="2">Cofactor biosynthesis; 7,8-dihydroneopterin triphosphate biosynthesis; 7,8-dihydroneopterin triphosphate from GTP: step 1/1.</text>
</comment>
<dbReference type="RefSeq" id="WP_043633360.1">
    <property type="nucleotide sequence ID" value="NZ_CP109905.1"/>
</dbReference>
<dbReference type="Pfam" id="PF01227">
    <property type="entry name" value="GTP_cyclohydroI"/>
    <property type="match status" value="1"/>
</dbReference>
<dbReference type="InterPro" id="IPR020602">
    <property type="entry name" value="GTP_CycHdrlase_I_dom"/>
</dbReference>
<evidence type="ECO:0000256" key="3">
    <source>
        <dbReference type="ARBA" id="ARBA00012715"/>
    </source>
</evidence>
<evidence type="ECO:0000259" key="7">
    <source>
        <dbReference type="Pfam" id="PF01227"/>
    </source>
</evidence>
<protein>
    <recommendedName>
        <fullName evidence="3">GTP cyclohydrolase I</fullName>
        <ecNumber evidence="3">3.5.4.16</ecNumber>
    </recommendedName>
</protein>
<evidence type="ECO:0000256" key="4">
    <source>
        <dbReference type="ARBA" id="ARBA00022563"/>
    </source>
</evidence>
<dbReference type="NCBIfam" id="NF006825">
    <property type="entry name" value="PRK09347.1-2"/>
    <property type="match status" value="1"/>
</dbReference>
<dbReference type="GO" id="GO:0006730">
    <property type="term" value="P:one-carbon metabolic process"/>
    <property type="evidence" value="ECO:0007669"/>
    <property type="project" value="UniProtKB-KW"/>
</dbReference>
<name>A0A1W0D209_9NEIS</name>
<dbReference type="Proteomes" id="UP000192721">
    <property type="component" value="Unassembled WGS sequence"/>
</dbReference>
<dbReference type="InterPro" id="IPR043133">
    <property type="entry name" value="GTP-CH-I_C/QueF"/>
</dbReference>
<accession>A0A1W0D209</accession>
<dbReference type="InterPro" id="IPR001474">
    <property type="entry name" value="GTP_CycHdrlase_I"/>
</dbReference>
<dbReference type="AlphaFoldDB" id="A0A1W0D209"/>
<dbReference type="GO" id="GO:0005737">
    <property type="term" value="C:cytoplasm"/>
    <property type="evidence" value="ECO:0007669"/>
    <property type="project" value="TreeGrafter"/>
</dbReference>
<comment type="catalytic activity">
    <reaction evidence="1">
        <text>GTP + H2O = 7,8-dihydroneopterin 3'-triphosphate + formate + H(+)</text>
        <dbReference type="Rhea" id="RHEA:17473"/>
        <dbReference type="ChEBI" id="CHEBI:15377"/>
        <dbReference type="ChEBI" id="CHEBI:15378"/>
        <dbReference type="ChEBI" id="CHEBI:15740"/>
        <dbReference type="ChEBI" id="CHEBI:37565"/>
        <dbReference type="ChEBI" id="CHEBI:58462"/>
        <dbReference type="EC" id="3.5.4.16"/>
    </reaction>
</comment>
<keyword evidence="4" id="KW-0554">One-carbon metabolism</keyword>
<dbReference type="GO" id="GO:0003934">
    <property type="term" value="F:GTP cyclohydrolase I activity"/>
    <property type="evidence" value="ECO:0007669"/>
    <property type="project" value="UniProtKB-EC"/>
</dbReference>
<dbReference type="EMBL" id="MUKV01000009">
    <property type="protein sequence ID" value="OQS41041.1"/>
    <property type="molecule type" value="Genomic_DNA"/>
</dbReference>
<dbReference type="GO" id="GO:0008270">
    <property type="term" value="F:zinc ion binding"/>
    <property type="evidence" value="ECO:0007669"/>
    <property type="project" value="TreeGrafter"/>
</dbReference>
<dbReference type="GO" id="GO:0005525">
    <property type="term" value="F:GTP binding"/>
    <property type="evidence" value="ECO:0007669"/>
    <property type="project" value="TreeGrafter"/>
</dbReference>
<dbReference type="NCBIfam" id="NF006826">
    <property type="entry name" value="PRK09347.1-3"/>
    <property type="match status" value="1"/>
</dbReference>
<evidence type="ECO:0000256" key="5">
    <source>
        <dbReference type="ARBA" id="ARBA00022801"/>
    </source>
</evidence>
<dbReference type="PANTHER" id="PTHR11109">
    <property type="entry name" value="GTP CYCLOHYDROLASE I"/>
    <property type="match status" value="1"/>
</dbReference>
<evidence type="ECO:0000256" key="6">
    <source>
        <dbReference type="SAM" id="MobiDB-lite"/>
    </source>
</evidence>
<dbReference type="GO" id="GO:0006729">
    <property type="term" value="P:tetrahydrobiopterin biosynthetic process"/>
    <property type="evidence" value="ECO:0007669"/>
    <property type="project" value="TreeGrafter"/>
</dbReference>
<evidence type="ECO:0000313" key="9">
    <source>
        <dbReference type="Proteomes" id="UP000192721"/>
    </source>
</evidence>
<evidence type="ECO:0000256" key="1">
    <source>
        <dbReference type="ARBA" id="ARBA00001052"/>
    </source>
</evidence>
<evidence type="ECO:0000313" key="8">
    <source>
        <dbReference type="EMBL" id="OQS41041.1"/>
    </source>
</evidence>
<dbReference type="PANTHER" id="PTHR11109:SF7">
    <property type="entry name" value="GTP CYCLOHYDROLASE 1"/>
    <property type="match status" value="1"/>
</dbReference>
<organism evidence="8 9">
    <name type="scientific">Chromobacterium haemolyticum</name>
    <dbReference type="NCBI Taxonomy" id="394935"/>
    <lineage>
        <taxon>Bacteria</taxon>
        <taxon>Pseudomonadati</taxon>
        <taxon>Pseudomonadota</taxon>
        <taxon>Betaproteobacteria</taxon>
        <taxon>Neisseriales</taxon>
        <taxon>Chromobacteriaceae</taxon>
        <taxon>Chromobacterium</taxon>
    </lineage>
</organism>
<dbReference type="UniPathway" id="UPA00848">
    <property type="reaction ID" value="UER00151"/>
</dbReference>
<feature type="domain" description="GTP cyclohydrolase I" evidence="7">
    <location>
        <begin position="31"/>
        <end position="203"/>
    </location>
</feature>
<dbReference type="Gene3D" id="3.30.1130.10">
    <property type="match status" value="1"/>
</dbReference>
<comment type="caution">
    <text evidence="8">The sequence shown here is derived from an EMBL/GenBank/DDBJ whole genome shotgun (WGS) entry which is preliminary data.</text>
</comment>